<evidence type="ECO:0000313" key="2">
    <source>
        <dbReference type="Proteomes" id="UP001050691"/>
    </source>
</evidence>
<keyword evidence="2" id="KW-1185">Reference proteome</keyword>
<proteinExistence type="predicted"/>
<sequence length="99" mass="11438">MLRLIFDLVNNCFSLSNPDTIEFWTSHSDWQPDVSLYEFAEELLNSLKLREKADYRALPRFEVDPLPEKCIAEAAVLGTQVVQYHAGRPIQDNIFTQAH</sequence>
<dbReference type="EMBL" id="BPWL01000005">
    <property type="protein sequence ID" value="GJJ10211.1"/>
    <property type="molecule type" value="Genomic_DNA"/>
</dbReference>
<dbReference type="AlphaFoldDB" id="A0AAV5AB11"/>
<reference evidence="1" key="1">
    <citation type="submission" date="2021-10" db="EMBL/GenBank/DDBJ databases">
        <title>De novo Genome Assembly of Clathrus columnatus (Basidiomycota, Fungi) Using Illumina and Nanopore Sequence Data.</title>
        <authorList>
            <person name="Ogiso-Tanaka E."/>
            <person name="Itagaki H."/>
            <person name="Hosoya T."/>
            <person name="Hosaka K."/>
        </authorList>
    </citation>
    <scope>NUCLEOTIDE SEQUENCE</scope>
    <source>
        <strain evidence="1">MO-923</strain>
    </source>
</reference>
<protein>
    <submittedName>
        <fullName evidence="1">Uncharacterized protein</fullName>
    </submittedName>
</protein>
<dbReference type="Proteomes" id="UP001050691">
    <property type="component" value="Unassembled WGS sequence"/>
</dbReference>
<comment type="caution">
    <text evidence="1">The sequence shown here is derived from an EMBL/GenBank/DDBJ whole genome shotgun (WGS) entry which is preliminary data.</text>
</comment>
<name>A0AAV5AB11_9AGAM</name>
<gene>
    <name evidence="1" type="ORF">Clacol_004437</name>
</gene>
<accession>A0AAV5AB11</accession>
<organism evidence="1 2">
    <name type="scientific">Clathrus columnatus</name>
    <dbReference type="NCBI Taxonomy" id="1419009"/>
    <lineage>
        <taxon>Eukaryota</taxon>
        <taxon>Fungi</taxon>
        <taxon>Dikarya</taxon>
        <taxon>Basidiomycota</taxon>
        <taxon>Agaricomycotina</taxon>
        <taxon>Agaricomycetes</taxon>
        <taxon>Phallomycetidae</taxon>
        <taxon>Phallales</taxon>
        <taxon>Clathraceae</taxon>
        <taxon>Clathrus</taxon>
    </lineage>
</organism>
<evidence type="ECO:0000313" key="1">
    <source>
        <dbReference type="EMBL" id="GJJ10211.1"/>
    </source>
</evidence>